<feature type="region of interest" description="Disordered" evidence="1">
    <location>
        <begin position="141"/>
        <end position="165"/>
    </location>
</feature>
<protein>
    <submittedName>
        <fullName evidence="2">Uncharacterized protein</fullName>
    </submittedName>
</protein>
<dbReference type="EMBL" id="CP110421">
    <property type="protein sequence ID" value="WAQ81662.1"/>
    <property type="molecule type" value="Genomic_DNA"/>
</dbReference>
<evidence type="ECO:0000313" key="3">
    <source>
        <dbReference type="Proteomes" id="UP001164743"/>
    </source>
</evidence>
<feature type="compositionally biased region" description="Basic and acidic residues" evidence="1">
    <location>
        <begin position="91"/>
        <end position="101"/>
    </location>
</feature>
<dbReference type="Proteomes" id="UP001164743">
    <property type="component" value="Chromosome 1A"/>
</dbReference>
<evidence type="ECO:0000256" key="1">
    <source>
        <dbReference type="SAM" id="MobiDB-lite"/>
    </source>
</evidence>
<reference evidence="2" key="1">
    <citation type="submission" date="2022-10" db="EMBL/GenBank/DDBJ databases">
        <title>Puccinia triticina Genome sequencing and assembly.</title>
        <authorList>
            <person name="Li C."/>
        </authorList>
    </citation>
    <scope>NUCLEOTIDE SEQUENCE</scope>
    <source>
        <strain evidence="2">Pt15</strain>
    </source>
</reference>
<proteinExistence type="predicted"/>
<accession>A0ABY7CCL5</accession>
<dbReference type="GeneID" id="77805960"/>
<name>A0ABY7CCL5_9BASI</name>
<dbReference type="RefSeq" id="XP_053017217.1">
    <property type="nucleotide sequence ID" value="XM_053165064.1"/>
</dbReference>
<keyword evidence="3" id="KW-1185">Reference proteome</keyword>
<feature type="region of interest" description="Disordered" evidence="1">
    <location>
        <begin position="67"/>
        <end position="109"/>
    </location>
</feature>
<gene>
    <name evidence="2" type="ORF">PtA15_1A1004</name>
</gene>
<organism evidence="2 3">
    <name type="scientific">Puccinia triticina</name>
    <dbReference type="NCBI Taxonomy" id="208348"/>
    <lineage>
        <taxon>Eukaryota</taxon>
        <taxon>Fungi</taxon>
        <taxon>Dikarya</taxon>
        <taxon>Basidiomycota</taxon>
        <taxon>Pucciniomycotina</taxon>
        <taxon>Pucciniomycetes</taxon>
        <taxon>Pucciniales</taxon>
        <taxon>Pucciniaceae</taxon>
        <taxon>Puccinia</taxon>
    </lineage>
</organism>
<evidence type="ECO:0000313" key="2">
    <source>
        <dbReference type="EMBL" id="WAQ81662.1"/>
    </source>
</evidence>
<sequence length="165" mass="18135">MALILNEAQAEEPTIFEPSAAAALPLIIPEPAGRKHHHILPLNEHPSTLPLAPQPPSPNRHPTFLLNNFPHRPHYYQPDSVGAQPGYSLLSEHKPAAEDTPSRSQKAAPASMIITKKILPIPPSLSPRVRQIFLNKINSQQAQSCAQLPRRKKKKAVEPLSLPPV</sequence>